<keyword evidence="1" id="KW-0175">Coiled coil</keyword>
<dbReference type="OrthoDB" id="26664at10239"/>
<evidence type="ECO:0000313" key="2">
    <source>
        <dbReference type="EMBL" id="AER48744.1"/>
    </source>
</evidence>
<dbReference type="KEGG" id="vg:18562774"/>
<name>G8I7Q3_9CAUD</name>
<gene>
    <name evidence="2" type="primary">34</name>
    <name evidence="2" type="ORF">ALMA_34</name>
</gene>
<dbReference type="RefSeq" id="YP_009014899.1">
    <property type="nucleotide sequence ID" value="NC_023716.1"/>
</dbReference>
<accession>G8I7Q3</accession>
<dbReference type="EMBL" id="JN699005">
    <property type="protein sequence ID" value="AER48744.1"/>
    <property type="molecule type" value="Genomic_DNA"/>
</dbReference>
<sequence>MNKIGEMSAKERERILRDLEVEHRVVVVEAAKIKRSIRELQGQLQAKERRLREIDDGISILRPT</sequence>
<protein>
    <submittedName>
        <fullName evidence="2">Uncharacterized protein</fullName>
    </submittedName>
</protein>
<proteinExistence type="predicted"/>
<organism evidence="2 3">
    <name type="scientific">Mycobacterium phage Alma</name>
    <dbReference type="NCBI Taxonomy" id="2902800"/>
    <lineage>
        <taxon>Viruses</taxon>
        <taxon>Duplodnaviria</taxon>
        <taxon>Heunggongvirae</taxon>
        <taxon>Uroviricota</taxon>
        <taxon>Caudoviricetes</taxon>
        <taxon>Fromanvirus</taxon>
        <taxon>Fromanvirus alma</taxon>
    </lineage>
</organism>
<dbReference type="GeneID" id="18562774"/>
<evidence type="ECO:0000256" key="1">
    <source>
        <dbReference type="SAM" id="Coils"/>
    </source>
</evidence>
<keyword evidence="3" id="KW-1185">Reference proteome</keyword>
<feature type="coiled-coil region" evidence="1">
    <location>
        <begin position="30"/>
        <end position="57"/>
    </location>
</feature>
<dbReference type="Proteomes" id="UP000005647">
    <property type="component" value="Segment"/>
</dbReference>
<evidence type="ECO:0000313" key="3">
    <source>
        <dbReference type="Proteomes" id="UP000005647"/>
    </source>
</evidence>
<reference evidence="2 3" key="1">
    <citation type="journal article" date="2012" name="J. Virol.">
        <title>Complete Genome Sequences of 138 Mycobacteriophages.</title>
        <authorList>
            <consortium name="the Science Education Alliance Phage Hunters Advancing Genomics and Evolutionary Science Program"/>
            <consortium name="the KwaZulu-Natal Research Institute for Tuberculosis and HIV Mycobacterial Genetics Course Students"/>
            <consortium name="the Phage Hunters Integrating Research and Education Program"/>
            <person name="Hatfull G.F."/>
        </authorList>
    </citation>
    <scope>NUCLEOTIDE SEQUENCE [LARGE SCALE GENOMIC DNA]</scope>
</reference>